<dbReference type="Pfam" id="PF11638">
    <property type="entry name" value="DnaA_N"/>
    <property type="match status" value="1"/>
</dbReference>
<dbReference type="Pfam" id="PF08299">
    <property type="entry name" value="Bac_DnaA_C"/>
    <property type="match status" value="1"/>
</dbReference>
<evidence type="ECO:0000256" key="1">
    <source>
        <dbReference type="ARBA" id="ARBA00006583"/>
    </source>
</evidence>
<dbReference type="InterPro" id="IPR024633">
    <property type="entry name" value="DnaA_N_dom"/>
</dbReference>
<evidence type="ECO:0000256" key="3">
    <source>
        <dbReference type="ARBA" id="ARBA00022705"/>
    </source>
</evidence>
<dbReference type="InterPro" id="IPR003593">
    <property type="entry name" value="AAA+_ATPase"/>
</dbReference>
<accession>A0ABW8TXN0</accession>
<keyword evidence="3 8" id="KW-0235">DNA replication</keyword>
<dbReference type="HAMAP" id="MF_00377">
    <property type="entry name" value="DnaA_bact"/>
    <property type="match status" value="1"/>
</dbReference>
<feature type="binding site" evidence="8">
    <location>
        <position position="158"/>
    </location>
    <ligand>
        <name>ATP</name>
        <dbReference type="ChEBI" id="CHEBI:30616"/>
    </ligand>
</feature>
<keyword evidence="4 8" id="KW-0547">Nucleotide-binding</keyword>
<evidence type="ECO:0000313" key="15">
    <source>
        <dbReference type="Proteomes" id="UP001623661"/>
    </source>
</evidence>
<dbReference type="InterPro" id="IPR027417">
    <property type="entry name" value="P-loop_NTPase"/>
</dbReference>
<dbReference type="PANTHER" id="PTHR30050:SF2">
    <property type="entry name" value="CHROMOSOMAL REPLICATION INITIATOR PROTEIN DNAA"/>
    <property type="match status" value="1"/>
</dbReference>
<comment type="similarity">
    <text evidence="1 8 11">Belongs to the DnaA family.</text>
</comment>
<dbReference type="InterPro" id="IPR020591">
    <property type="entry name" value="Chromosome_initiator_DnaA-like"/>
</dbReference>
<dbReference type="InterPro" id="IPR010921">
    <property type="entry name" value="Trp_repressor/repl_initiator"/>
</dbReference>
<evidence type="ECO:0000256" key="9">
    <source>
        <dbReference type="NCBIfam" id="TIGR00362"/>
    </source>
</evidence>
<comment type="subunit">
    <text evidence="8">Oligomerizes as a right-handed, spiral filament on DNA at oriC.</text>
</comment>
<evidence type="ECO:0000259" key="12">
    <source>
        <dbReference type="SMART" id="SM00382"/>
    </source>
</evidence>
<keyword evidence="2 8" id="KW-0963">Cytoplasm</keyword>
<evidence type="ECO:0000256" key="5">
    <source>
        <dbReference type="ARBA" id="ARBA00022840"/>
    </source>
</evidence>
<comment type="domain">
    <text evidence="8">Domain I is involved in oligomerization and binding regulators, domain II is flexibile and of varying length in different bacteria, domain III forms the AAA+ region, while domain IV binds dsDNA.</text>
</comment>
<dbReference type="Proteomes" id="UP001623661">
    <property type="component" value="Unassembled WGS sequence"/>
</dbReference>
<evidence type="ECO:0000256" key="11">
    <source>
        <dbReference type="RuleBase" id="RU004227"/>
    </source>
</evidence>
<dbReference type="Pfam" id="PF00308">
    <property type="entry name" value="Bac_DnaA"/>
    <property type="match status" value="1"/>
</dbReference>
<dbReference type="InterPro" id="IPR013317">
    <property type="entry name" value="DnaA_dom"/>
</dbReference>
<organism evidence="14 15">
    <name type="scientific">Candidatus Clostridium radicumherbarum</name>
    <dbReference type="NCBI Taxonomy" id="3381662"/>
    <lineage>
        <taxon>Bacteria</taxon>
        <taxon>Bacillati</taxon>
        <taxon>Bacillota</taxon>
        <taxon>Clostridia</taxon>
        <taxon>Eubacteriales</taxon>
        <taxon>Clostridiaceae</taxon>
        <taxon>Clostridium</taxon>
    </lineage>
</organism>
<dbReference type="Gene3D" id="1.10.1750.10">
    <property type="match status" value="1"/>
</dbReference>
<keyword evidence="7 8" id="KW-0238">DNA-binding</keyword>
<feature type="region of interest" description="Domain I, interacts with DnaA modulators" evidence="8">
    <location>
        <begin position="1"/>
        <end position="93"/>
    </location>
</feature>
<dbReference type="SUPFAM" id="SSF52540">
    <property type="entry name" value="P-loop containing nucleoside triphosphate hydrolases"/>
    <property type="match status" value="1"/>
</dbReference>
<dbReference type="InterPro" id="IPR001957">
    <property type="entry name" value="Chromosome_initiator_DnaA"/>
</dbReference>
<dbReference type="InterPro" id="IPR018312">
    <property type="entry name" value="Chromosome_initiator_DnaA_CS"/>
</dbReference>
<dbReference type="CDD" id="cd00009">
    <property type="entry name" value="AAA"/>
    <property type="match status" value="1"/>
</dbReference>
<dbReference type="PROSITE" id="PS01008">
    <property type="entry name" value="DNAA"/>
    <property type="match status" value="1"/>
</dbReference>
<dbReference type="SUPFAM" id="SSF48295">
    <property type="entry name" value="TrpR-like"/>
    <property type="match status" value="1"/>
</dbReference>
<comment type="caution">
    <text evidence="8">Lacks conserved residue(s) required for the propagation of feature annotation.</text>
</comment>
<evidence type="ECO:0000256" key="2">
    <source>
        <dbReference type="ARBA" id="ARBA00022490"/>
    </source>
</evidence>
<dbReference type="EMBL" id="JBJHZY010000008">
    <property type="protein sequence ID" value="MFL0270260.1"/>
    <property type="molecule type" value="Genomic_DNA"/>
</dbReference>
<proteinExistence type="inferred from homology"/>
<evidence type="ECO:0000313" key="14">
    <source>
        <dbReference type="EMBL" id="MFL0270260.1"/>
    </source>
</evidence>
<dbReference type="Gene3D" id="3.30.300.180">
    <property type="match status" value="1"/>
</dbReference>
<dbReference type="RefSeq" id="WP_406766890.1">
    <property type="nucleotide sequence ID" value="NZ_JBJHZY010000008.1"/>
</dbReference>
<feature type="domain" description="AAA+ ATPase" evidence="12">
    <location>
        <begin position="143"/>
        <end position="271"/>
    </location>
</feature>
<feature type="binding site" evidence="8">
    <location>
        <position position="154"/>
    </location>
    <ligand>
        <name>ATP</name>
        <dbReference type="ChEBI" id="CHEBI:30616"/>
    </ligand>
</feature>
<comment type="subcellular location">
    <subcellularLocation>
        <location evidence="8">Cytoplasm</location>
    </subcellularLocation>
</comment>
<dbReference type="Gene3D" id="3.40.50.300">
    <property type="entry name" value="P-loop containing nucleotide triphosphate hydrolases"/>
    <property type="match status" value="1"/>
</dbReference>
<reference evidence="14 15" key="1">
    <citation type="submission" date="2024-11" db="EMBL/GenBank/DDBJ databases">
        <authorList>
            <person name="Heng Y.C."/>
            <person name="Lim A.C.H."/>
            <person name="Lee J.K.Y."/>
            <person name="Kittelmann S."/>
        </authorList>
    </citation>
    <scope>NUCLEOTIDE SEQUENCE [LARGE SCALE GENOMIC DNA]</scope>
    <source>
        <strain evidence="14 15">WILCCON 0202</strain>
    </source>
</reference>
<feature type="binding site" evidence="8">
    <location>
        <position position="156"/>
    </location>
    <ligand>
        <name>ATP</name>
        <dbReference type="ChEBI" id="CHEBI:30616"/>
    </ligand>
</feature>
<dbReference type="CDD" id="cd06571">
    <property type="entry name" value="Bac_DnaA_C"/>
    <property type="match status" value="1"/>
</dbReference>
<keyword evidence="15" id="KW-1185">Reference proteome</keyword>
<gene>
    <name evidence="8 14" type="primary">dnaA</name>
    <name evidence="14" type="ORF">ACJDUH_19445</name>
</gene>
<comment type="function">
    <text evidence="8 10">Plays an essential role in the initiation and regulation of chromosomal replication. ATP-DnaA binds to the origin of replication (oriC) to initiate formation of the DNA replication initiation complex once per cell cycle. Binds the DnaA box (a 9 base pair repeat at the origin) and separates the double-stranded (ds)DNA. Forms a right-handed helical filament on oriC DNA; dsDNA binds to the exterior of the filament while single-stranded (ss)DNA is stabiized in the filament's interior. The ATP-DnaA-oriC complex binds and stabilizes one strand of the AT-rich DNA unwinding element (DUE), permitting loading of DNA polymerase. After initiation quickly degrades to an ADP-DnaA complex that is not apt for DNA replication. Binds acidic phospholipids.</text>
</comment>
<keyword evidence="6 8" id="KW-0446">Lipid-binding</keyword>
<evidence type="ECO:0000256" key="8">
    <source>
        <dbReference type="HAMAP-Rule" id="MF_00377"/>
    </source>
</evidence>
<dbReference type="InterPro" id="IPR038454">
    <property type="entry name" value="DnaA_N_sf"/>
</dbReference>
<evidence type="ECO:0000256" key="6">
    <source>
        <dbReference type="ARBA" id="ARBA00023121"/>
    </source>
</evidence>
<feature type="region of interest" description="Domain IV, binds dsDNA" evidence="8">
    <location>
        <begin position="327"/>
        <end position="448"/>
    </location>
</feature>
<keyword evidence="5 8" id="KW-0067">ATP-binding</keyword>
<dbReference type="InterPro" id="IPR013159">
    <property type="entry name" value="DnaA_C"/>
</dbReference>
<name>A0ABW8TXN0_9CLOT</name>
<protein>
    <recommendedName>
        <fullName evidence="8 9">Chromosomal replication initiator protein DnaA</fullName>
    </recommendedName>
</protein>
<evidence type="ECO:0000256" key="7">
    <source>
        <dbReference type="ARBA" id="ARBA00023125"/>
    </source>
</evidence>
<feature type="region of interest" description="Domain III, AAA+ region" evidence="8">
    <location>
        <begin position="110"/>
        <end position="326"/>
    </location>
</feature>
<dbReference type="SMART" id="SM00760">
    <property type="entry name" value="Bac_DnaA_C"/>
    <property type="match status" value="1"/>
</dbReference>
<dbReference type="Gene3D" id="1.10.8.60">
    <property type="match status" value="1"/>
</dbReference>
<evidence type="ECO:0000259" key="13">
    <source>
        <dbReference type="SMART" id="SM00760"/>
    </source>
</evidence>
<dbReference type="SMART" id="SM00382">
    <property type="entry name" value="AAA"/>
    <property type="match status" value="1"/>
</dbReference>
<evidence type="ECO:0000256" key="10">
    <source>
        <dbReference type="RuleBase" id="RU000577"/>
    </source>
</evidence>
<feature type="domain" description="Chromosomal replication initiator DnaA C-terminal" evidence="13">
    <location>
        <begin position="355"/>
        <end position="424"/>
    </location>
</feature>
<dbReference type="PANTHER" id="PTHR30050">
    <property type="entry name" value="CHROMOSOMAL REPLICATION INITIATOR PROTEIN DNAA"/>
    <property type="match status" value="1"/>
</dbReference>
<comment type="caution">
    <text evidence="14">The sequence shown here is derived from an EMBL/GenBank/DDBJ whole genome shotgun (WGS) entry which is preliminary data.</text>
</comment>
<sequence>MDGGLKELWEKTLNIMKEELTEVSFNTWIKSSIPLSLSNNTLKLGVPNNFTKEILETRYKDLLINALNVDSSKNYNMELVIASEEALDINEKTKKDIKNSITVSDEMSATLNPKYTFDSFVIGNSNRFAHAASLAVAESPAKAYNPLFIYGGVGLGKTHLMHAIGHYILQNNPKSRVVYVSSEKFTNELINSIKDDKNEDFRNKYRNVDVLLIDDIQFIAGKDATQQEFFHTFNALHDANKQIILSSDRPPKEIPTLEDRLRSRFEWGLIADMQPPDFETRIAILKKKADVEGLNVSNDVMTYIATKIKSNIRELEGALIRIVAYSSLTNREINVDLAAEALKDIISNSQSKQVTIDLIMEVTANYFNLRVEDFKSQRRTRNVAYPRQIAMYLARKLTDTSLPKIGEEFGGRDHTTVIHAHEKITGSIKTDEGLQEAINEITKKLQQK</sequence>
<dbReference type="NCBIfam" id="NF010686">
    <property type="entry name" value="PRK14086.1"/>
    <property type="match status" value="1"/>
</dbReference>
<feature type="binding site" evidence="8">
    <location>
        <position position="157"/>
    </location>
    <ligand>
        <name>ATP</name>
        <dbReference type="ChEBI" id="CHEBI:30616"/>
    </ligand>
</feature>
<dbReference type="NCBIfam" id="TIGR00362">
    <property type="entry name" value="DnaA"/>
    <property type="match status" value="1"/>
</dbReference>
<evidence type="ECO:0000256" key="4">
    <source>
        <dbReference type="ARBA" id="ARBA00022741"/>
    </source>
</evidence>
<dbReference type="PRINTS" id="PR00051">
    <property type="entry name" value="DNAA"/>
</dbReference>